<evidence type="ECO:0000313" key="4">
    <source>
        <dbReference type="EMBL" id="CAB4714569.1"/>
    </source>
</evidence>
<sequence>MRTRHLALLAATGAMLLASCGDDKKSSDSSGGTLLFCSDISYPPEEFYDGTTPVGSDIEIGQEVATRLGLKADFVNTGFDGIIPALVGKKCDAIISGMNDTEERAKQVDFVDYISVGQSFMVQKGNPAGIKSLDDIAGKTVSVEVGTSNADFLTTKSDEFVAAGKKAIDIKIFPKDTDAANALRTNKVDAYFGDAPVVAYYVKTTPDEFAFGGEAINPITVGIAIRKDDPLKAKVQGAIDAMYADGAMLKILTKWEMATTALTK</sequence>
<dbReference type="EMBL" id="CAFBMT010000002">
    <property type="protein sequence ID" value="CAB4915089.1"/>
    <property type="molecule type" value="Genomic_DNA"/>
</dbReference>
<proteinExistence type="predicted"/>
<feature type="domain" description="Solute-binding protein family 3/N-terminal" evidence="2">
    <location>
        <begin position="33"/>
        <end position="258"/>
    </location>
</feature>
<dbReference type="Gene3D" id="3.40.190.10">
    <property type="entry name" value="Periplasmic binding protein-like II"/>
    <property type="match status" value="2"/>
</dbReference>
<gene>
    <name evidence="4" type="ORF">UFOPK2656_00893</name>
    <name evidence="5" type="ORF">UFOPK3651_00476</name>
    <name evidence="6" type="ORF">UFOPK3931_00682</name>
    <name evidence="3" type="ORF">UFOPK4189_00099</name>
</gene>
<evidence type="ECO:0000256" key="1">
    <source>
        <dbReference type="ARBA" id="ARBA00022729"/>
    </source>
</evidence>
<dbReference type="PROSITE" id="PS51257">
    <property type="entry name" value="PROKAR_LIPOPROTEIN"/>
    <property type="match status" value="1"/>
</dbReference>
<keyword evidence="1" id="KW-0732">Signal</keyword>
<organism evidence="3">
    <name type="scientific">freshwater metagenome</name>
    <dbReference type="NCBI Taxonomy" id="449393"/>
    <lineage>
        <taxon>unclassified sequences</taxon>
        <taxon>metagenomes</taxon>
        <taxon>ecological metagenomes</taxon>
    </lineage>
</organism>
<dbReference type="EMBL" id="CAESGF010000001">
    <property type="protein sequence ID" value="CAB4362326.1"/>
    <property type="molecule type" value="Genomic_DNA"/>
</dbReference>
<dbReference type="EMBL" id="CAEZYF010000004">
    <property type="protein sequence ID" value="CAB4714569.1"/>
    <property type="molecule type" value="Genomic_DNA"/>
</dbReference>
<accession>A0A6J6A2W4</accession>
<dbReference type="SUPFAM" id="SSF53850">
    <property type="entry name" value="Periplasmic binding protein-like II"/>
    <property type="match status" value="1"/>
</dbReference>
<dbReference type="InterPro" id="IPR001638">
    <property type="entry name" value="Solute-binding_3/MltF_N"/>
</dbReference>
<name>A0A6J6A2W4_9ZZZZ</name>
<dbReference type="AlphaFoldDB" id="A0A6J6A2W4"/>
<evidence type="ECO:0000313" key="6">
    <source>
        <dbReference type="EMBL" id="CAB4978987.1"/>
    </source>
</evidence>
<protein>
    <submittedName>
        <fullName evidence="3">Unannotated protein</fullName>
    </submittedName>
</protein>
<dbReference type="SMART" id="SM00062">
    <property type="entry name" value="PBPb"/>
    <property type="match status" value="1"/>
</dbReference>
<dbReference type="PANTHER" id="PTHR35936">
    <property type="entry name" value="MEMBRANE-BOUND LYTIC MUREIN TRANSGLYCOSYLASE F"/>
    <property type="match status" value="1"/>
</dbReference>
<dbReference type="PANTHER" id="PTHR35936:SF17">
    <property type="entry name" value="ARGININE-BINDING EXTRACELLULAR PROTEIN ARTP"/>
    <property type="match status" value="1"/>
</dbReference>
<dbReference type="EMBL" id="CAFBOL010000011">
    <property type="protein sequence ID" value="CAB4978987.1"/>
    <property type="molecule type" value="Genomic_DNA"/>
</dbReference>
<reference evidence="3" key="1">
    <citation type="submission" date="2020-05" db="EMBL/GenBank/DDBJ databases">
        <authorList>
            <person name="Chiriac C."/>
            <person name="Salcher M."/>
            <person name="Ghai R."/>
            <person name="Kavagutti S V."/>
        </authorList>
    </citation>
    <scope>NUCLEOTIDE SEQUENCE</scope>
</reference>
<evidence type="ECO:0000313" key="5">
    <source>
        <dbReference type="EMBL" id="CAB4915089.1"/>
    </source>
</evidence>
<evidence type="ECO:0000259" key="2">
    <source>
        <dbReference type="SMART" id="SM00062"/>
    </source>
</evidence>
<dbReference type="CDD" id="cd01004">
    <property type="entry name" value="PBP2_MidA_like"/>
    <property type="match status" value="1"/>
</dbReference>
<evidence type="ECO:0000313" key="3">
    <source>
        <dbReference type="EMBL" id="CAB4362326.1"/>
    </source>
</evidence>
<dbReference type="Pfam" id="PF00497">
    <property type="entry name" value="SBP_bac_3"/>
    <property type="match status" value="1"/>
</dbReference>